<sequence length="313" mass="35865">MHYPSIFKFAEDVAYEYTHSNNGISCGFLDEQEFIQHLNGNPTAIKKRYKGYFDIEIPFLNSVTGEVVTKPLSWPGWAHFSKYRSPILDISPLYDWINFELRKLRVLLNTDITEYRKTKMKSLIKNPVFYMPESQASILSFYGVNTDRDNCACNVSCNIFIGDTSYTDNILKVMDVFIKKGIQPVCEIGHYKIFCINYIALIVYLAIIGDYKTHVIQDTQSNTVKHIVSYYLPHVCPGKHNAYYMFLTSTNKSSRNFLLSKIINCAQVSPSVCPENLDNHFVSNKYGLSTEGLVGNLNVYLCDFAYDEVTNVL</sequence>
<evidence type="ECO:0000313" key="1">
    <source>
        <dbReference type="EMBL" id="PIR43547.1"/>
    </source>
</evidence>
<name>A0A2H0RAP1_UNCKA</name>
<gene>
    <name evidence="1" type="ORF">COV24_02250</name>
</gene>
<organism evidence="1 2">
    <name type="scientific">candidate division WWE3 bacterium CG10_big_fil_rev_8_21_14_0_10_32_10</name>
    <dbReference type="NCBI Taxonomy" id="1975090"/>
    <lineage>
        <taxon>Bacteria</taxon>
        <taxon>Katanobacteria</taxon>
    </lineage>
</organism>
<evidence type="ECO:0000313" key="2">
    <source>
        <dbReference type="Proteomes" id="UP000230214"/>
    </source>
</evidence>
<dbReference type="AlphaFoldDB" id="A0A2H0RAP1"/>
<proteinExistence type="predicted"/>
<dbReference type="EMBL" id="PCXU01000019">
    <property type="protein sequence ID" value="PIR43547.1"/>
    <property type="molecule type" value="Genomic_DNA"/>
</dbReference>
<comment type="caution">
    <text evidence="1">The sequence shown here is derived from an EMBL/GenBank/DDBJ whole genome shotgun (WGS) entry which is preliminary data.</text>
</comment>
<reference evidence="1 2" key="1">
    <citation type="submission" date="2017-09" db="EMBL/GenBank/DDBJ databases">
        <title>Depth-based differentiation of microbial function through sediment-hosted aquifers and enrichment of novel symbionts in the deep terrestrial subsurface.</title>
        <authorList>
            <person name="Probst A.J."/>
            <person name="Ladd B."/>
            <person name="Jarett J.K."/>
            <person name="Geller-Mcgrath D.E."/>
            <person name="Sieber C.M."/>
            <person name="Emerson J.B."/>
            <person name="Anantharaman K."/>
            <person name="Thomas B.C."/>
            <person name="Malmstrom R."/>
            <person name="Stieglmeier M."/>
            <person name="Klingl A."/>
            <person name="Woyke T."/>
            <person name="Ryan C.M."/>
            <person name="Banfield J.F."/>
        </authorList>
    </citation>
    <scope>NUCLEOTIDE SEQUENCE [LARGE SCALE GENOMIC DNA]</scope>
    <source>
        <strain evidence="1">CG10_big_fil_rev_8_21_14_0_10_32_10</strain>
    </source>
</reference>
<protein>
    <submittedName>
        <fullName evidence="1">Uncharacterized protein</fullName>
    </submittedName>
</protein>
<dbReference type="Proteomes" id="UP000230214">
    <property type="component" value="Unassembled WGS sequence"/>
</dbReference>
<accession>A0A2H0RAP1</accession>